<protein>
    <recommendedName>
        <fullName evidence="1">Helicase Helix-turn-helix domain-containing protein</fullName>
    </recommendedName>
</protein>
<dbReference type="RefSeq" id="WP_041053252.1">
    <property type="nucleotide sequence ID" value="NZ_CBCSGB010000007.1"/>
</dbReference>
<name>A0A0C3G6K9_BACIU</name>
<dbReference type="Gene3D" id="1.10.10.1390">
    <property type="entry name" value="ATP-dependent DNA helicase RecQ"/>
    <property type="match status" value="1"/>
</dbReference>
<comment type="caution">
    <text evidence="2">The sequence shown here is derived from an EMBL/GenBank/DDBJ whole genome shotgun (WGS) entry which is preliminary data.</text>
</comment>
<sequence>MSLNYFDIMVLDCLCKINGERSGSAVFHLFKGKRSSQTIQDAGLFQTAKYFGMAAKCSRSDISASLDKLEKHSYLAPMSESDTYKVTASGAAVLRHALSERPWPVYCHGAHYQQAAGVLWKRLSLLVQVLSHKQQGSRQYIPVTKDHKTLHWVKKYLSRHTDHIEMAKSLFAMLEAHLKKIENKAAQIFVYSLTSHHRIGYTSSQLADTLKEDEWYVYIMFWASVHYFIHSLPECEDALLKDLLSDVHLDNALTESTRKTWQMVKQGFPIQRIAEIRKLKTATIEDHIVEISLHEPAFMINDYVSAEDQLQIAEFAKRMRTNKIKQIRDGLEQRFSYFQIRLALTKQVQQYD</sequence>
<dbReference type="AlphaFoldDB" id="A0A0C3G6K9"/>
<dbReference type="STRING" id="483913.AN935_11230"/>
<evidence type="ECO:0000259" key="1">
    <source>
        <dbReference type="Pfam" id="PF14493"/>
    </source>
</evidence>
<evidence type="ECO:0000313" key="2">
    <source>
        <dbReference type="EMBL" id="KIU11439.1"/>
    </source>
</evidence>
<reference evidence="2 3" key="1">
    <citation type="submission" date="2014-12" db="EMBL/GenBank/DDBJ databases">
        <title>Comparative genome analysis of Bacillus coagulans HM-08, Clostridium butyricum HM-68, Bacillus subtilis HM-66 and Bacillus licheniformis BL-09.</title>
        <authorList>
            <person name="Zhang H."/>
        </authorList>
    </citation>
    <scope>NUCLEOTIDE SEQUENCE [LARGE SCALE GENOMIC DNA]</scope>
    <source>
        <strain evidence="2 3">HM-66</strain>
    </source>
</reference>
<dbReference type="Pfam" id="PF14493">
    <property type="entry name" value="HTH_40"/>
    <property type="match status" value="1"/>
</dbReference>
<proteinExistence type="predicted"/>
<dbReference type="InterPro" id="IPR029491">
    <property type="entry name" value="Helicase_HTH"/>
</dbReference>
<gene>
    <name evidence="2" type="ORF">SC09_Contig24orf00423</name>
</gene>
<feature type="domain" description="Helicase Helix-turn-helix" evidence="1">
    <location>
        <begin position="256"/>
        <end position="344"/>
    </location>
</feature>
<dbReference type="InterPro" id="IPR008308">
    <property type="entry name" value="YpbB-like"/>
</dbReference>
<dbReference type="EMBL" id="JXBC01000003">
    <property type="protein sequence ID" value="KIU11439.1"/>
    <property type="molecule type" value="Genomic_DNA"/>
</dbReference>
<evidence type="ECO:0000313" key="3">
    <source>
        <dbReference type="Proteomes" id="UP000032247"/>
    </source>
</evidence>
<organism evidence="2 3">
    <name type="scientific">Bacillus subtilis</name>
    <dbReference type="NCBI Taxonomy" id="1423"/>
    <lineage>
        <taxon>Bacteria</taxon>
        <taxon>Bacillati</taxon>
        <taxon>Bacillota</taxon>
        <taxon>Bacilli</taxon>
        <taxon>Bacillales</taxon>
        <taxon>Bacillaceae</taxon>
        <taxon>Bacillus</taxon>
    </lineage>
</organism>
<accession>A0A0C3G6K9</accession>
<dbReference type="PIRSF" id="PIRSF021350">
    <property type="entry name" value="UCP021350"/>
    <property type="match status" value="1"/>
</dbReference>
<dbReference type="Proteomes" id="UP000032247">
    <property type="component" value="Unassembled WGS sequence"/>
</dbReference>
<dbReference type="PATRIC" id="fig|1423.173.peg.2089"/>